<reference evidence="1" key="1">
    <citation type="journal article" date="2020" name="Nature">
        <title>Giant virus diversity and host interactions through global metagenomics.</title>
        <authorList>
            <person name="Schulz F."/>
            <person name="Roux S."/>
            <person name="Paez-Espino D."/>
            <person name="Jungbluth S."/>
            <person name="Walsh D.A."/>
            <person name="Denef V.J."/>
            <person name="McMahon K.D."/>
            <person name="Konstantinidis K.T."/>
            <person name="Eloe-Fadrosh E.A."/>
            <person name="Kyrpides N.C."/>
            <person name="Woyke T."/>
        </authorList>
    </citation>
    <scope>NUCLEOTIDE SEQUENCE</scope>
    <source>
        <strain evidence="1">GVMAG-M-3300023184-161</strain>
    </source>
</reference>
<dbReference type="EMBL" id="MN739999">
    <property type="protein sequence ID" value="QHT82395.1"/>
    <property type="molecule type" value="Genomic_DNA"/>
</dbReference>
<dbReference type="AlphaFoldDB" id="A0A6C0HQL0"/>
<proteinExistence type="predicted"/>
<accession>A0A6C0HQL0</accession>
<sequence length="518" mass="57799">MNQSSDVEDYSYDELLQILGIKTLNPTLAEVETVSKKLINRLTDSGKTDLVGLIERAKERLISGVPINNNAGPIQEDWYKNEYSSQPDKVQSDKITDRKNKVDVFDGGDSMAMNPQQLGITNTHDVPIIQGVLNPNLKNIITRTAIIDSRFRQNIIPYSKNVNSVSINTNFTVELSEQLTNVVSLKMGSIQIPASWYTFDDNIGNTCFIYKEGTGAPQYFNVPPGNYNPETLNSFFQSIISTLFIYVSDQNGLLSFYSNYVGTVKLTFYDSASFNKCRTGCNAQMKINQNFGWYLGARPDNNDELSITMQQYIAPSTNVYPLQALPNFNGPLYFLLVVDDYNNNSTDNSLITASTTNTNPDLPSYYSTGIKNANNTFAFGCNNENLPFMTRSSPRTLTNSQLYTANEIFNNSRQKINNKLICSSIPDVLAVIPIDGLNKLQSTNITPTGGIETPLAYKNVQMTTPYTASGSSLSERTYFGPVNIERIQVKLLDDSGNIVNLNGNDWNFSLIAEQLYQY</sequence>
<evidence type="ECO:0000313" key="1">
    <source>
        <dbReference type="EMBL" id="QHT82395.1"/>
    </source>
</evidence>
<protein>
    <submittedName>
        <fullName evidence="1">Uncharacterized protein</fullName>
    </submittedName>
</protein>
<name>A0A6C0HQL0_9ZZZZ</name>
<organism evidence="1">
    <name type="scientific">viral metagenome</name>
    <dbReference type="NCBI Taxonomy" id="1070528"/>
    <lineage>
        <taxon>unclassified sequences</taxon>
        <taxon>metagenomes</taxon>
        <taxon>organismal metagenomes</taxon>
    </lineage>
</organism>